<proteinExistence type="predicted"/>
<sequence length="146" mass="15728">MNFITRSIAFIALATCAATTLARDDIQEYSIAEALSTEQAKNILGTSVKFYFGNQPHGAIVKKYGEFGTNKKTNGVGKSDKQACEWAFLSAMKSLRERAEREGANAVVNIRSNYRNATTSSTDTFKCGSGAIMSGVALLGDVVELK</sequence>
<reference evidence="2 3" key="1">
    <citation type="journal article" date="2008" name="J. Bacteriol.">
        <title>Insights into plant cell wall degradation from the genome sequence of the soil bacterium Cellvibrio japonicus.</title>
        <authorList>
            <person name="Deboy R.T."/>
            <person name="Mongodin E.F."/>
            <person name="Fouts D.E."/>
            <person name="Tailford L.E."/>
            <person name="Khouri H."/>
            <person name="Emerson J.B."/>
            <person name="Mohamoud Y."/>
            <person name="Watkins K."/>
            <person name="Henrissat B."/>
            <person name="Gilbert H.J."/>
            <person name="Nelson K.E."/>
        </authorList>
    </citation>
    <scope>NUCLEOTIDE SEQUENCE [LARGE SCALE GENOMIC DNA]</scope>
    <source>
        <strain evidence="2 3">Ueda107</strain>
    </source>
</reference>
<dbReference type="OrthoDB" id="8161726at2"/>
<dbReference type="EMBL" id="CP000934">
    <property type="protein sequence ID" value="ACE82735.1"/>
    <property type="molecule type" value="Genomic_DNA"/>
</dbReference>
<dbReference type="AlphaFoldDB" id="B3PFH8"/>
<feature type="signal peptide" evidence="1">
    <location>
        <begin position="1"/>
        <end position="22"/>
    </location>
</feature>
<dbReference type="InterPro" id="IPR035439">
    <property type="entry name" value="UPF0145_dom_sf"/>
</dbReference>
<evidence type="ECO:0000313" key="3">
    <source>
        <dbReference type="Proteomes" id="UP000001036"/>
    </source>
</evidence>
<organism evidence="2 3">
    <name type="scientific">Cellvibrio japonicus (strain Ueda107)</name>
    <name type="common">Pseudomonas fluorescens subsp. cellulosa</name>
    <dbReference type="NCBI Taxonomy" id="498211"/>
    <lineage>
        <taxon>Bacteria</taxon>
        <taxon>Pseudomonadati</taxon>
        <taxon>Pseudomonadota</taxon>
        <taxon>Gammaproteobacteria</taxon>
        <taxon>Cellvibrionales</taxon>
        <taxon>Cellvibrionaceae</taxon>
        <taxon>Cellvibrio</taxon>
    </lineage>
</organism>
<keyword evidence="1" id="KW-0732">Signal</keyword>
<evidence type="ECO:0000313" key="2">
    <source>
        <dbReference type="EMBL" id="ACE82735.1"/>
    </source>
</evidence>
<evidence type="ECO:0000256" key="1">
    <source>
        <dbReference type="SAM" id="SignalP"/>
    </source>
</evidence>
<gene>
    <name evidence="2" type="ordered locus">CJA_0094</name>
</gene>
<dbReference type="Gene3D" id="3.30.110.70">
    <property type="entry name" value="Hypothetical protein apc22750. Chain B"/>
    <property type="match status" value="1"/>
</dbReference>
<keyword evidence="3" id="KW-1185">Reference proteome</keyword>
<protein>
    <submittedName>
        <fullName evidence="2">Excinuclease ATPase subunit</fullName>
    </submittedName>
</protein>
<dbReference type="SUPFAM" id="SSF117782">
    <property type="entry name" value="YbjQ-like"/>
    <property type="match status" value="1"/>
</dbReference>
<name>B3PFH8_CELJU</name>
<feature type="chain" id="PRO_5002796507" evidence="1">
    <location>
        <begin position="23"/>
        <end position="146"/>
    </location>
</feature>
<dbReference type="Proteomes" id="UP000001036">
    <property type="component" value="Chromosome"/>
</dbReference>
<dbReference type="HOGENOM" id="CLU_133131_0_0_6"/>
<dbReference type="RefSeq" id="WP_012485777.1">
    <property type="nucleotide sequence ID" value="NC_010995.1"/>
</dbReference>
<dbReference type="eggNOG" id="COG0393">
    <property type="taxonomic scope" value="Bacteria"/>
</dbReference>
<accession>B3PFH8</accession>
<dbReference type="STRING" id="498211.CJA_0094"/>
<dbReference type="KEGG" id="cja:CJA_0094"/>